<dbReference type="InterPro" id="IPR031571">
    <property type="entry name" value="RcpC_dom"/>
</dbReference>
<keyword evidence="4" id="KW-1185">Reference proteome</keyword>
<proteinExistence type="predicted"/>
<evidence type="ECO:0000256" key="1">
    <source>
        <dbReference type="SAM" id="MobiDB-lite"/>
    </source>
</evidence>
<feature type="region of interest" description="Disordered" evidence="1">
    <location>
        <begin position="1"/>
        <end position="53"/>
    </location>
</feature>
<feature type="domain" description="Flp pilus assembly protein RcpC/CpaB" evidence="2">
    <location>
        <begin position="112"/>
        <end position="204"/>
    </location>
</feature>
<evidence type="ECO:0000259" key="2">
    <source>
        <dbReference type="Pfam" id="PF16976"/>
    </source>
</evidence>
<feature type="region of interest" description="Disordered" evidence="1">
    <location>
        <begin position="69"/>
        <end position="116"/>
    </location>
</feature>
<reference evidence="3 4" key="1">
    <citation type="journal article" date="2016" name="Front. Microbiol.">
        <title>Comparative Genomics Analysis of Streptomyces Species Reveals Their Adaptation to the Marine Environment and Their Diversity at the Genomic Level.</title>
        <authorList>
            <person name="Tian X."/>
            <person name="Zhang Z."/>
            <person name="Yang T."/>
            <person name="Chen M."/>
            <person name="Li J."/>
            <person name="Chen F."/>
            <person name="Yang J."/>
            <person name="Li W."/>
            <person name="Zhang B."/>
            <person name="Zhang Z."/>
            <person name="Wu J."/>
            <person name="Zhang C."/>
            <person name="Long L."/>
            <person name="Xiao J."/>
        </authorList>
    </citation>
    <scope>NUCLEOTIDE SEQUENCE [LARGE SCALE GENOMIC DNA]</scope>
    <source>
        <strain evidence="3 4">SCSIO 02100</strain>
    </source>
</reference>
<dbReference type="Proteomes" id="UP000176101">
    <property type="component" value="Unassembled WGS sequence"/>
</dbReference>
<dbReference type="OrthoDB" id="4808509at2"/>
<comment type="caution">
    <text evidence="3">The sequence shown here is derived from an EMBL/GenBank/DDBJ whole genome shotgun (WGS) entry which is preliminary data.</text>
</comment>
<accession>A0A1E7KMT1</accession>
<evidence type="ECO:0000313" key="4">
    <source>
        <dbReference type="Proteomes" id="UP000176101"/>
    </source>
</evidence>
<feature type="compositionally biased region" description="Basic residues" evidence="1">
    <location>
        <begin position="36"/>
        <end position="51"/>
    </location>
</feature>
<dbReference type="STRING" id="1075402.AN216_04170"/>
<organism evidence="3 4">
    <name type="scientific">Streptomyces oceani</name>
    <dbReference type="NCBI Taxonomy" id="1075402"/>
    <lineage>
        <taxon>Bacteria</taxon>
        <taxon>Bacillati</taxon>
        <taxon>Actinomycetota</taxon>
        <taxon>Actinomycetes</taxon>
        <taxon>Kitasatosporales</taxon>
        <taxon>Streptomycetaceae</taxon>
        <taxon>Streptomyces</taxon>
    </lineage>
</organism>
<feature type="compositionally biased region" description="Basic residues" evidence="1">
    <location>
        <begin position="1"/>
        <end position="11"/>
    </location>
</feature>
<dbReference type="EMBL" id="LJGU01000104">
    <property type="protein sequence ID" value="OEV05213.1"/>
    <property type="molecule type" value="Genomic_DNA"/>
</dbReference>
<gene>
    <name evidence="3" type="ORF">AN216_04170</name>
</gene>
<feature type="compositionally biased region" description="Basic and acidic residues" evidence="1">
    <location>
        <begin position="104"/>
        <end position="114"/>
    </location>
</feature>
<sequence>MSPRHVAHTRPTRTAPGRAGCSVPEFEPIRAGGGRRLGRHRLTRTVRRRGRPLTAGLAVAAAAFAATAPHGREEGGSLSTPAPEAVGAQERASKDGSGSGGRESPSDRDSRERTVSAPVRIADGATVRLLRPGDRVDVIATEGSSDTDARVVARRARVTDVPTAEGPAVQGAGKSGGLVVLRVPSRTATKLAGASATAQLAVTLC</sequence>
<protein>
    <recommendedName>
        <fullName evidence="2">Flp pilus assembly protein RcpC/CpaB domain-containing protein</fullName>
    </recommendedName>
</protein>
<dbReference type="AlphaFoldDB" id="A0A1E7KMT1"/>
<dbReference type="Pfam" id="PF16976">
    <property type="entry name" value="RcpC"/>
    <property type="match status" value="1"/>
</dbReference>
<evidence type="ECO:0000313" key="3">
    <source>
        <dbReference type="EMBL" id="OEV05213.1"/>
    </source>
</evidence>
<name>A0A1E7KMT1_9ACTN</name>